<dbReference type="Gene3D" id="2.20.200.10">
    <property type="entry name" value="Outer membrane efflux proteins (OEP)"/>
    <property type="match status" value="1"/>
</dbReference>
<evidence type="ECO:0000313" key="3">
    <source>
        <dbReference type="EMBL" id="ACQ91922.1"/>
    </source>
</evidence>
<dbReference type="AlphaFoldDB" id="C4L8Q2"/>
<dbReference type="PANTHER" id="PTHR30203">
    <property type="entry name" value="OUTER MEMBRANE CATION EFFLUX PROTEIN"/>
    <property type="match status" value="1"/>
</dbReference>
<keyword evidence="2 3" id="KW-0449">Lipoprotein</keyword>
<dbReference type="Gene3D" id="1.20.1600.10">
    <property type="entry name" value="Outer membrane efflux proteins (OEP)"/>
    <property type="match status" value="1"/>
</dbReference>
<keyword evidence="2" id="KW-0812">Transmembrane</keyword>
<dbReference type="InterPro" id="IPR010131">
    <property type="entry name" value="MdtP/NodT-like"/>
</dbReference>
<reference evidence="4" key="1">
    <citation type="submission" date="2009-05" db="EMBL/GenBank/DDBJ databases">
        <title>Complete sequence of Tolumonas auensis DSM 9187.</title>
        <authorList>
            <consortium name="US DOE Joint Genome Institute"/>
            <person name="Lucas S."/>
            <person name="Copeland A."/>
            <person name="Lapidus A."/>
            <person name="Glavina del Rio T."/>
            <person name="Tice H."/>
            <person name="Bruce D."/>
            <person name="Goodwin L."/>
            <person name="Pitluck S."/>
            <person name="Chertkov O."/>
            <person name="Brettin T."/>
            <person name="Detter J.C."/>
            <person name="Han C."/>
            <person name="Larimer F."/>
            <person name="Land M."/>
            <person name="Hauser L."/>
            <person name="Kyrpides N."/>
            <person name="Mikhailova N."/>
            <person name="Spring S."/>
            <person name="Beller H."/>
        </authorList>
    </citation>
    <scope>NUCLEOTIDE SEQUENCE [LARGE SCALE GENOMIC DNA]</scope>
    <source>
        <strain evidence="4">DSM 9187 / TA4</strain>
    </source>
</reference>
<dbReference type="EMBL" id="CP001616">
    <property type="protein sequence ID" value="ACQ91922.1"/>
    <property type="molecule type" value="Genomic_DNA"/>
</dbReference>
<reference evidence="3 4" key="2">
    <citation type="journal article" date="2011" name="Stand. Genomic Sci.">
        <title>Complete genome sequence of Tolumonas auensis type strain (TA 4).</title>
        <authorList>
            <person name="Chertkov O."/>
            <person name="Copeland A."/>
            <person name="Lucas S."/>
            <person name="Lapidus A."/>
            <person name="Berry K.W."/>
            <person name="Detter J.C."/>
            <person name="Del Rio T.G."/>
            <person name="Hammon N."/>
            <person name="Dalin E."/>
            <person name="Tice H."/>
            <person name="Pitluck S."/>
            <person name="Richardson P."/>
            <person name="Bruce D."/>
            <person name="Goodwin L."/>
            <person name="Han C."/>
            <person name="Tapia R."/>
            <person name="Saunders E."/>
            <person name="Schmutz J."/>
            <person name="Brettin T."/>
            <person name="Larimer F."/>
            <person name="Land M."/>
            <person name="Hauser L."/>
            <person name="Spring S."/>
            <person name="Rohde M."/>
            <person name="Kyrpides N.C."/>
            <person name="Ivanova N."/>
            <person name="Goker M."/>
            <person name="Beller H.R."/>
            <person name="Klenk H.P."/>
            <person name="Woyke T."/>
        </authorList>
    </citation>
    <scope>NUCLEOTIDE SEQUENCE [LARGE SCALE GENOMIC DNA]</scope>
    <source>
        <strain evidence="4">DSM 9187 / TA4</strain>
    </source>
</reference>
<evidence type="ECO:0000313" key="4">
    <source>
        <dbReference type="Proteomes" id="UP000009073"/>
    </source>
</evidence>
<keyword evidence="2" id="KW-0732">Signal</keyword>
<dbReference type="STRING" id="595494.Tola_0292"/>
<keyword evidence="4" id="KW-1185">Reference proteome</keyword>
<dbReference type="SUPFAM" id="SSF56954">
    <property type="entry name" value="Outer membrane efflux proteins (OEP)"/>
    <property type="match status" value="1"/>
</dbReference>
<sequence length="464" mass="51446">MNKLSPLYLALCILTACSQHTASPPQKDLSPATPAQWQNNLFSAQEVLKQAHWWQAFQDPALDQLIQQVLEKNNDLAVAALKVRQARLNAGLTATNLTPDLSAALSAEKQKTWQQTAAVNSNDTATYNTALSLNYELDLWGKLADERAAANFEAEATEQDRQASALSLIGTTATLYWQQGYLNEQIRLNQESLTYTRQALKIANAHYQAGANSKLDVLQAEQSVASQLASHELLLQQREENQNALAILLDQPPGATLPLPSALPVTPIPDIPAGLPADVLAQRPDVKAAELRVRSDYATRQYTAKSYYPTFSLTGALSTGSEQLHSVLRNPTGSIGTGLTLPFIEWQTTRLSIAKQQVVYEQTVRNFRQTFYTALSEVENQLSARQHYLNAASQLVHSLALAQQTETITAVRYHAGEIEMQNWLEQQENRRTAEKELLDNRYQQLTTQLALYQALGGNPARQQN</sequence>
<dbReference type="Pfam" id="PF02321">
    <property type="entry name" value="OEP"/>
    <property type="match status" value="2"/>
</dbReference>
<protein>
    <submittedName>
        <fullName evidence="3">RND efflux system, outer membrane lipoprotein, NodT family</fullName>
    </submittedName>
</protein>
<evidence type="ECO:0000256" key="2">
    <source>
        <dbReference type="RuleBase" id="RU362097"/>
    </source>
</evidence>
<gene>
    <name evidence="3" type="ordered locus">Tola_0292</name>
</gene>
<keyword evidence="2" id="KW-0472">Membrane</keyword>
<organism evidence="3 4">
    <name type="scientific">Tolumonas auensis (strain DSM 9187 / NBRC 110442 / TA 4)</name>
    <dbReference type="NCBI Taxonomy" id="595494"/>
    <lineage>
        <taxon>Bacteria</taxon>
        <taxon>Pseudomonadati</taxon>
        <taxon>Pseudomonadota</taxon>
        <taxon>Gammaproteobacteria</taxon>
        <taxon>Aeromonadales</taxon>
        <taxon>Aeromonadaceae</taxon>
        <taxon>Tolumonas</taxon>
    </lineage>
</organism>
<feature type="signal peptide" evidence="2">
    <location>
        <begin position="1"/>
        <end position="22"/>
    </location>
</feature>
<keyword evidence="2" id="KW-0564">Palmitate</keyword>
<name>C4L8Q2_TOLAT</name>
<dbReference type="Proteomes" id="UP000009073">
    <property type="component" value="Chromosome"/>
</dbReference>
<dbReference type="PROSITE" id="PS51257">
    <property type="entry name" value="PROKAR_LIPOPROTEIN"/>
    <property type="match status" value="1"/>
</dbReference>
<comment type="subcellular location">
    <subcellularLocation>
        <location evidence="2">Cell outer membrane</location>
        <topology evidence="2">Lipid-anchor</topology>
    </subcellularLocation>
</comment>
<dbReference type="KEGG" id="tau:Tola_0292"/>
<dbReference type="GO" id="GO:0015562">
    <property type="term" value="F:efflux transmembrane transporter activity"/>
    <property type="evidence" value="ECO:0007669"/>
    <property type="project" value="InterPro"/>
</dbReference>
<evidence type="ECO:0000256" key="1">
    <source>
        <dbReference type="ARBA" id="ARBA00007613"/>
    </source>
</evidence>
<accession>C4L8Q2</accession>
<dbReference type="RefSeq" id="WP_012728521.1">
    <property type="nucleotide sequence ID" value="NC_012691.1"/>
</dbReference>
<dbReference type="InterPro" id="IPR003423">
    <property type="entry name" value="OMP_efflux"/>
</dbReference>
<comment type="similarity">
    <text evidence="1 2">Belongs to the outer membrane factor (OMF) (TC 1.B.17) family.</text>
</comment>
<proteinExistence type="inferred from homology"/>
<feature type="chain" id="PRO_5001437496" evidence="2">
    <location>
        <begin position="23"/>
        <end position="464"/>
    </location>
</feature>
<dbReference type="NCBIfam" id="TIGR01845">
    <property type="entry name" value="outer_NodT"/>
    <property type="match status" value="1"/>
</dbReference>
<dbReference type="PANTHER" id="PTHR30203:SF32">
    <property type="entry name" value="CATION EFFLUX SYSTEM PROTEIN CUSC"/>
    <property type="match status" value="1"/>
</dbReference>
<dbReference type="GO" id="GO:0009279">
    <property type="term" value="C:cell outer membrane"/>
    <property type="evidence" value="ECO:0007669"/>
    <property type="project" value="UniProtKB-SubCell"/>
</dbReference>
<keyword evidence="2" id="KW-1134">Transmembrane beta strand</keyword>
<dbReference type="HOGENOM" id="CLU_012817_13_1_6"/>
<dbReference type="eggNOG" id="COG1538">
    <property type="taxonomic scope" value="Bacteria"/>
</dbReference>
<dbReference type="OrthoDB" id="9770517at2"/>